<keyword evidence="4" id="KW-1185">Reference proteome</keyword>
<dbReference type="Gramene" id="ERN06752">
    <property type="protein sequence ID" value="ERN06752"/>
    <property type="gene ID" value="AMTR_s00005p00100950"/>
</dbReference>
<dbReference type="SUPFAM" id="SSF47699">
    <property type="entry name" value="Bifunctional inhibitor/lipid-transfer protein/seed storage 2S albumin"/>
    <property type="match status" value="1"/>
</dbReference>
<name>W1PA40_AMBTC</name>
<feature type="domain" description="Bifunctional inhibitor/plant lipid transfer protein/seed storage helical" evidence="2">
    <location>
        <begin position="23"/>
        <end position="102"/>
    </location>
</feature>
<dbReference type="Proteomes" id="UP000017836">
    <property type="component" value="Unassembled WGS sequence"/>
</dbReference>
<sequence length="114" mass="11974">MAKVTCSGPACMVVVVFLALVVESKAQICGMSQDGFKACQPSVSDSPPSPTDPSKACCKALGSADLGCLCSYRDSLLLPYFGIDPDLAMQLPAKCNLATPLQCQVLCYTVNQSF</sequence>
<dbReference type="EMBL" id="KI393866">
    <property type="protein sequence ID" value="ERN06752.1"/>
    <property type="molecule type" value="Genomic_DNA"/>
</dbReference>
<proteinExistence type="predicted"/>
<dbReference type="Gene3D" id="1.10.110.10">
    <property type="entry name" value="Plant lipid-transfer and hydrophobic proteins"/>
    <property type="match status" value="1"/>
</dbReference>
<evidence type="ECO:0000313" key="3">
    <source>
        <dbReference type="EMBL" id="ERN06752.1"/>
    </source>
</evidence>
<accession>W1PA40</accession>
<dbReference type="InterPro" id="IPR036312">
    <property type="entry name" value="Bifun_inhib/LTP/seed_sf"/>
</dbReference>
<feature type="chain" id="PRO_5004807222" description="Bifunctional inhibitor/plant lipid transfer protein/seed storage helical domain-containing protein" evidence="1">
    <location>
        <begin position="27"/>
        <end position="114"/>
    </location>
</feature>
<dbReference type="PANTHER" id="PTHR33122">
    <property type="entry name" value="LIPID BINDING PROTEIN-RELATED"/>
    <property type="match status" value="1"/>
</dbReference>
<evidence type="ECO:0000313" key="4">
    <source>
        <dbReference type="Proteomes" id="UP000017836"/>
    </source>
</evidence>
<keyword evidence="1" id="KW-0732">Signal</keyword>
<dbReference type="InterPro" id="IPR016140">
    <property type="entry name" value="Bifunc_inhib/LTP/seed_store"/>
</dbReference>
<protein>
    <recommendedName>
        <fullName evidence="2">Bifunctional inhibitor/plant lipid transfer protein/seed storage helical domain-containing protein</fullName>
    </recommendedName>
</protein>
<gene>
    <name evidence="3" type="ORF">AMTR_s00005p00100950</name>
</gene>
<dbReference type="CDD" id="cd04660">
    <property type="entry name" value="nsLTP_like"/>
    <property type="match status" value="1"/>
</dbReference>
<evidence type="ECO:0000259" key="2">
    <source>
        <dbReference type="Pfam" id="PF14368"/>
    </source>
</evidence>
<dbReference type="InterPro" id="IPR039265">
    <property type="entry name" value="DIR1-like"/>
</dbReference>
<dbReference type="GO" id="GO:0005504">
    <property type="term" value="F:fatty acid binding"/>
    <property type="evidence" value="ECO:0007669"/>
    <property type="project" value="InterPro"/>
</dbReference>
<dbReference type="GO" id="GO:0009627">
    <property type="term" value="P:systemic acquired resistance"/>
    <property type="evidence" value="ECO:0007669"/>
    <property type="project" value="InterPro"/>
</dbReference>
<dbReference type="AlphaFoldDB" id="W1PA40"/>
<dbReference type="eggNOG" id="ENOG502S7QX">
    <property type="taxonomic scope" value="Eukaryota"/>
</dbReference>
<dbReference type="InterPro" id="IPR044741">
    <property type="entry name" value="NsLTP-like"/>
</dbReference>
<dbReference type="OMA" id="CNMSNDQ"/>
<feature type="signal peptide" evidence="1">
    <location>
        <begin position="1"/>
        <end position="26"/>
    </location>
</feature>
<reference evidence="4" key="1">
    <citation type="journal article" date="2013" name="Science">
        <title>The Amborella genome and the evolution of flowering plants.</title>
        <authorList>
            <consortium name="Amborella Genome Project"/>
        </authorList>
    </citation>
    <scope>NUCLEOTIDE SEQUENCE [LARGE SCALE GENOMIC DNA]</scope>
</reference>
<dbReference type="PANTHER" id="PTHR33122:SF60">
    <property type="entry name" value="LIPID-TRANSFER PROTEIN DIR1-RELATED"/>
    <property type="match status" value="1"/>
</dbReference>
<dbReference type="HOGENOM" id="CLU_145659_1_0_1"/>
<dbReference type="Pfam" id="PF14368">
    <property type="entry name" value="LTP_2"/>
    <property type="match status" value="1"/>
</dbReference>
<organism evidence="3 4">
    <name type="scientific">Amborella trichopoda</name>
    <dbReference type="NCBI Taxonomy" id="13333"/>
    <lineage>
        <taxon>Eukaryota</taxon>
        <taxon>Viridiplantae</taxon>
        <taxon>Streptophyta</taxon>
        <taxon>Embryophyta</taxon>
        <taxon>Tracheophyta</taxon>
        <taxon>Spermatophyta</taxon>
        <taxon>Magnoliopsida</taxon>
        <taxon>Amborellales</taxon>
        <taxon>Amborellaceae</taxon>
        <taxon>Amborella</taxon>
    </lineage>
</organism>
<evidence type="ECO:0000256" key="1">
    <source>
        <dbReference type="SAM" id="SignalP"/>
    </source>
</evidence>